<reference evidence="3" key="1">
    <citation type="submission" date="2017-01" db="EMBL/GenBank/DDBJ databases">
        <title>Genome Analysis of Deinococcus marmoris KOPRI26562.</title>
        <authorList>
            <person name="Kim J.H."/>
            <person name="Oh H.-M."/>
        </authorList>
    </citation>
    <scope>NUCLEOTIDE SEQUENCE [LARGE SCALE GENOMIC DNA]</scope>
    <source>
        <strain evidence="3">PAMC 26633</strain>
    </source>
</reference>
<dbReference type="GO" id="GO:0016740">
    <property type="term" value="F:transferase activity"/>
    <property type="evidence" value="ECO:0007669"/>
    <property type="project" value="UniProtKB-KW"/>
</dbReference>
<dbReference type="EMBL" id="MTHB01000111">
    <property type="protein sequence ID" value="OXC76872.1"/>
    <property type="molecule type" value="Genomic_DNA"/>
</dbReference>
<comment type="caution">
    <text evidence="2">The sequence shown here is derived from an EMBL/GenBank/DDBJ whole genome shotgun (WGS) entry which is preliminary data.</text>
</comment>
<dbReference type="Gene3D" id="3.90.1300.10">
    <property type="entry name" value="Amidase signature (AS) domain"/>
    <property type="match status" value="1"/>
</dbReference>
<dbReference type="NCBIfam" id="NF005460">
    <property type="entry name" value="PRK07056.1"/>
    <property type="match status" value="1"/>
</dbReference>
<dbReference type="InterPro" id="IPR036928">
    <property type="entry name" value="AS_sf"/>
</dbReference>
<accession>A0A226X0B1</accession>
<evidence type="ECO:0000313" key="3">
    <source>
        <dbReference type="Proteomes" id="UP000214720"/>
    </source>
</evidence>
<proteinExistence type="predicted"/>
<dbReference type="AlphaFoldDB" id="A0A226X0B1"/>
<dbReference type="PANTHER" id="PTHR11895">
    <property type="entry name" value="TRANSAMIDASE"/>
    <property type="match status" value="1"/>
</dbReference>
<organism evidence="2 3">
    <name type="scientific">Caballeronia sordidicola</name>
    <name type="common">Burkholderia sordidicola</name>
    <dbReference type="NCBI Taxonomy" id="196367"/>
    <lineage>
        <taxon>Bacteria</taxon>
        <taxon>Pseudomonadati</taxon>
        <taxon>Pseudomonadota</taxon>
        <taxon>Betaproteobacteria</taxon>
        <taxon>Burkholderiales</taxon>
        <taxon>Burkholderiaceae</taxon>
        <taxon>Caballeronia</taxon>
    </lineage>
</organism>
<name>A0A226X0B1_CABSO</name>
<dbReference type="PANTHER" id="PTHR11895:SF176">
    <property type="entry name" value="AMIDASE AMID-RELATED"/>
    <property type="match status" value="1"/>
</dbReference>
<dbReference type="RefSeq" id="WP_089162084.1">
    <property type="nucleotide sequence ID" value="NZ_MTHB01000111.1"/>
</dbReference>
<gene>
    <name evidence="2" type="ORF">BSU04_19825</name>
</gene>
<sequence>MTLFAPKTLLADLAAMLDAGTTTSRELTETALARIAADGGNGCAAFCFVDADGARRQADALDTLRRAGTRLSPLAGVPVSIKDLFDVQGQPTRAGSRVLADAAPARADAPAIARLRRAGAVLIGRTNMSEFAFSGLGLNPHYGTPASPWRRSERHVAGGSSSGAAVSVADGMAAAGLGSDTGGSLRIPAAFCGLTGFKPSAGRVPTEGVVPLSPTLDVVGAIAPSVACCALMDGVLSGASFDARRPLAGARFAVLRNYVMDGIEPEVARTYEAALDKLAQAGALLTEVRFAPLDSLPAINTFGFSPIEAFAAHRSRLGSQADAYDRRVLARIRRGEAASAADYLDLLAARRRTIAAARQFFAGFDAFVMPTVPVAPPAIAALEADDAAFAAANALVLRNPSVVNFLDGCAVSVPCHREGDVPVGLSIGGFHGQDEMILALAGAVECGVSRS</sequence>
<protein>
    <submittedName>
        <fullName evidence="2">Asp-tRNAAsn/Glu-tRNAGln amidotransferase A subunit</fullName>
    </submittedName>
</protein>
<dbReference type="InterPro" id="IPR020556">
    <property type="entry name" value="Amidase_CS"/>
</dbReference>
<keyword evidence="2" id="KW-0808">Transferase</keyword>
<dbReference type="eggNOG" id="COG0154">
    <property type="taxonomic scope" value="Bacteria"/>
</dbReference>
<dbReference type="InterPro" id="IPR000120">
    <property type="entry name" value="Amidase"/>
</dbReference>
<feature type="domain" description="Amidase" evidence="1">
    <location>
        <begin position="26"/>
        <end position="438"/>
    </location>
</feature>
<evidence type="ECO:0000313" key="2">
    <source>
        <dbReference type="EMBL" id="OXC76872.1"/>
    </source>
</evidence>
<dbReference type="PROSITE" id="PS00571">
    <property type="entry name" value="AMIDASES"/>
    <property type="match status" value="1"/>
</dbReference>
<evidence type="ECO:0000259" key="1">
    <source>
        <dbReference type="Pfam" id="PF01425"/>
    </source>
</evidence>
<dbReference type="OrthoDB" id="112488at2"/>
<dbReference type="Proteomes" id="UP000214720">
    <property type="component" value="Unassembled WGS sequence"/>
</dbReference>
<dbReference type="Pfam" id="PF01425">
    <property type="entry name" value="Amidase"/>
    <property type="match status" value="1"/>
</dbReference>
<dbReference type="SUPFAM" id="SSF75304">
    <property type="entry name" value="Amidase signature (AS) enzymes"/>
    <property type="match status" value="1"/>
</dbReference>
<dbReference type="InterPro" id="IPR023631">
    <property type="entry name" value="Amidase_dom"/>
</dbReference>